<keyword evidence="2" id="KW-1185">Reference proteome</keyword>
<comment type="caution">
    <text evidence="1">The sequence shown here is derived from an EMBL/GenBank/DDBJ whole genome shotgun (WGS) entry which is preliminary data.</text>
</comment>
<name>A0A849AMC8_9MICO</name>
<accession>A0A849AMC8</accession>
<protein>
    <submittedName>
        <fullName evidence="1">Uncharacterized protein</fullName>
    </submittedName>
</protein>
<gene>
    <name evidence="1" type="ORF">HJ588_18810</name>
</gene>
<sequence>MPLPDDLAAELREHGAWLSAFSSVADAGDLRDIARGYEPVPFCKVTPPAAMGRH</sequence>
<evidence type="ECO:0000313" key="1">
    <source>
        <dbReference type="EMBL" id="NNG41313.1"/>
    </source>
</evidence>
<dbReference type="RefSeq" id="WP_171158660.1">
    <property type="nucleotide sequence ID" value="NZ_JABENB010000004.1"/>
</dbReference>
<proteinExistence type="predicted"/>
<dbReference type="AlphaFoldDB" id="A0A849AMC8"/>
<dbReference type="Proteomes" id="UP000557772">
    <property type="component" value="Unassembled WGS sequence"/>
</dbReference>
<evidence type="ECO:0000313" key="2">
    <source>
        <dbReference type="Proteomes" id="UP000557772"/>
    </source>
</evidence>
<dbReference type="EMBL" id="JABENB010000004">
    <property type="protein sequence ID" value="NNG41313.1"/>
    <property type="molecule type" value="Genomic_DNA"/>
</dbReference>
<reference evidence="1 2" key="1">
    <citation type="submission" date="2020-05" db="EMBL/GenBank/DDBJ databases">
        <title>Flexivirga sp. ID2601S isolated from air conditioner.</title>
        <authorList>
            <person name="Kim D.H."/>
        </authorList>
    </citation>
    <scope>NUCLEOTIDE SEQUENCE [LARGE SCALE GENOMIC DNA]</scope>
    <source>
        <strain evidence="1 2">ID2601S</strain>
    </source>
</reference>
<organism evidence="1 2">
    <name type="scientific">Flexivirga aerilata</name>
    <dbReference type="NCBI Taxonomy" id="1656889"/>
    <lineage>
        <taxon>Bacteria</taxon>
        <taxon>Bacillati</taxon>
        <taxon>Actinomycetota</taxon>
        <taxon>Actinomycetes</taxon>
        <taxon>Micrococcales</taxon>
        <taxon>Dermacoccaceae</taxon>
        <taxon>Flexivirga</taxon>
    </lineage>
</organism>